<evidence type="ECO:0000313" key="2">
    <source>
        <dbReference type="EMBL" id="KAJ1081101.1"/>
    </source>
</evidence>
<dbReference type="AlphaFoldDB" id="A0AAV7KP60"/>
<proteinExistence type="predicted"/>
<sequence length="88" mass="9688">MKNPTRRYFCFSLCRCERSAQYLNILKPTDCNSQGGRSSQEASSVEKSPAAATRGGFIKNREILSAVHPPGVDVLSTSHFGERQEAPN</sequence>
<protein>
    <submittedName>
        <fullName evidence="2">Uncharacterized protein</fullName>
    </submittedName>
</protein>
<comment type="caution">
    <text evidence="2">The sequence shown here is derived from an EMBL/GenBank/DDBJ whole genome shotgun (WGS) entry which is preliminary data.</text>
</comment>
<reference evidence="2" key="1">
    <citation type="journal article" date="2022" name="bioRxiv">
        <title>Sequencing and chromosome-scale assembly of the giantPleurodeles waltlgenome.</title>
        <authorList>
            <person name="Brown T."/>
            <person name="Elewa A."/>
            <person name="Iarovenko S."/>
            <person name="Subramanian E."/>
            <person name="Araus A.J."/>
            <person name="Petzold A."/>
            <person name="Susuki M."/>
            <person name="Suzuki K.-i.T."/>
            <person name="Hayashi T."/>
            <person name="Toyoda A."/>
            <person name="Oliveira C."/>
            <person name="Osipova E."/>
            <person name="Leigh N.D."/>
            <person name="Simon A."/>
            <person name="Yun M.H."/>
        </authorList>
    </citation>
    <scope>NUCLEOTIDE SEQUENCE</scope>
    <source>
        <strain evidence="2">20211129_DDA</strain>
        <tissue evidence="2">Liver</tissue>
    </source>
</reference>
<keyword evidence="3" id="KW-1185">Reference proteome</keyword>
<organism evidence="2 3">
    <name type="scientific">Pleurodeles waltl</name>
    <name type="common">Iberian ribbed newt</name>
    <dbReference type="NCBI Taxonomy" id="8319"/>
    <lineage>
        <taxon>Eukaryota</taxon>
        <taxon>Metazoa</taxon>
        <taxon>Chordata</taxon>
        <taxon>Craniata</taxon>
        <taxon>Vertebrata</taxon>
        <taxon>Euteleostomi</taxon>
        <taxon>Amphibia</taxon>
        <taxon>Batrachia</taxon>
        <taxon>Caudata</taxon>
        <taxon>Salamandroidea</taxon>
        <taxon>Salamandridae</taxon>
        <taxon>Pleurodelinae</taxon>
        <taxon>Pleurodeles</taxon>
    </lineage>
</organism>
<feature type="compositionally biased region" description="Polar residues" evidence="1">
    <location>
        <begin position="30"/>
        <end position="46"/>
    </location>
</feature>
<name>A0AAV7KP60_PLEWA</name>
<dbReference type="Proteomes" id="UP001066276">
    <property type="component" value="Chromosome 12"/>
</dbReference>
<dbReference type="EMBL" id="JANPWB010000016">
    <property type="protein sequence ID" value="KAJ1081101.1"/>
    <property type="molecule type" value="Genomic_DNA"/>
</dbReference>
<feature type="region of interest" description="Disordered" evidence="1">
    <location>
        <begin position="28"/>
        <end position="53"/>
    </location>
</feature>
<gene>
    <name evidence="2" type="ORF">NDU88_001285</name>
</gene>
<accession>A0AAV7KP60</accession>
<evidence type="ECO:0000313" key="3">
    <source>
        <dbReference type="Proteomes" id="UP001066276"/>
    </source>
</evidence>
<evidence type="ECO:0000256" key="1">
    <source>
        <dbReference type="SAM" id="MobiDB-lite"/>
    </source>
</evidence>